<accession>A0ABW1BLK0</accession>
<dbReference type="InterPro" id="IPR011059">
    <property type="entry name" value="Metal-dep_hydrolase_composite"/>
</dbReference>
<dbReference type="InterPro" id="IPR038646">
    <property type="entry name" value="Atu4866-like_sf"/>
</dbReference>
<dbReference type="Gene3D" id="2.40.128.290">
    <property type="entry name" value="Uncharacterised protein Atu4866, PF11512"/>
    <property type="match status" value="1"/>
</dbReference>
<dbReference type="Gene3D" id="2.30.40.10">
    <property type="entry name" value="Urease, subunit C, domain 1"/>
    <property type="match status" value="1"/>
</dbReference>
<gene>
    <name evidence="1" type="ORF">ACFPUY_01045</name>
</gene>
<evidence type="ECO:0000313" key="2">
    <source>
        <dbReference type="Proteomes" id="UP001596096"/>
    </source>
</evidence>
<dbReference type="Pfam" id="PF11512">
    <property type="entry name" value="Atu4866"/>
    <property type="match status" value="1"/>
</dbReference>
<organism evidence="1 2">
    <name type="scientific">Nonomuraea harbinensis</name>
    <dbReference type="NCBI Taxonomy" id="1286938"/>
    <lineage>
        <taxon>Bacteria</taxon>
        <taxon>Bacillati</taxon>
        <taxon>Actinomycetota</taxon>
        <taxon>Actinomycetes</taxon>
        <taxon>Streptosporangiales</taxon>
        <taxon>Streptosporangiaceae</taxon>
        <taxon>Nonomuraea</taxon>
    </lineage>
</organism>
<proteinExistence type="predicted"/>
<protein>
    <submittedName>
        <fullName evidence="1">Atu4866 domain-containing protein</fullName>
    </submittedName>
</protein>
<dbReference type="Proteomes" id="UP001596096">
    <property type="component" value="Unassembled WGS sequence"/>
</dbReference>
<reference evidence="2" key="1">
    <citation type="journal article" date="2019" name="Int. J. Syst. Evol. Microbiol.">
        <title>The Global Catalogue of Microorganisms (GCM) 10K type strain sequencing project: providing services to taxonomists for standard genome sequencing and annotation.</title>
        <authorList>
            <consortium name="The Broad Institute Genomics Platform"/>
            <consortium name="The Broad Institute Genome Sequencing Center for Infectious Disease"/>
            <person name="Wu L."/>
            <person name="Ma J."/>
        </authorList>
    </citation>
    <scope>NUCLEOTIDE SEQUENCE [LARGE SCALE GENOMIC DNA]</scope>
    <source>
        <strain evidence="2">CGMCC 4.7106</strain>
    </source>
</reference>
<sequence length="253" mass="26645">MTEIFTSADLDAVLTGAARPLLLTDATVHTLNPVIGTMEHADVLIGAGLVVGVGPGIITAAEDDDAVVIRATGTTIIPAVLDISAMLAYAPHPEGPGTAGPGTLTPGVPAHLAVLDDADAPDLPTALRTSLTDPGRLRAVLRDGVPIAWGGTVLAPSSRHPATTDADGGVAGRVDPDRVGVWIDTEDFLHQELTADGRYDETRGGRAHAYQGRYWIDGDRIDYLDDLGFWAFGQFDGDTLHHAGYTMRRKDVR</sequence>
<dbReference type="SUPFAM" id="SSF51338">
    <property type="entry name" value="Composite domain of metallo-dependent hydrolases"/>
    <property type="match status" value="1"/>
</dbReference>
<evidence type="ECO:0000313" key="1">
    <source>
        <dbReference type="EMBL" id="MFC5813644.1"/>
    </source>
</evidence>
<dbReference type="InterPro" id="IPR020955">
    <property type="entry name" value="Uncharacterised_Atu4866"/>
</dbReference>
<dbReference type="EMBL" id="JBHSNW010000001">
    <property type="protein sequence ID" value="MFC5813644.1"/>
    <property type="molecule type" value="Genomic_DNA"/>
</dbReference>
<dbReference type="RefSeq" id="WP_246639063.1">
    <property type="nucleotide sequence ID" value="NZ_JAHKRN010000001.1"/>
</dbReference>
<name>A0ABW1BLK0_9ACTN</name>
<keyword evidence="2" id="KW-1185">Reference proteome</keyword>
<comment type="caution">
    <text evidence="1">The sequence shown here is derived from an EMBL/GenBank/DDBJ whole genome shotgun (WGS) entry which is preliminary data.</text>
</comment>